<dbReference type="Proteomes" id="UP000197054">
    <property type="component" value="Chromosome"/>
</dbReference>
<comment type="function">
    <text evidence="7">Catalyzes the transfer of the diacylglyceryl group from phosphatidylglycerol to the sulfhydryl group of the N-terminal cysteine of a prolipoprotein, the first step in the formation of mature lipoproteins.</text>
</comment>
<evidence type="ECO:0000256" key="5">
    <source>
        <dbReference type="ARBA" id="ARBA00022989"/>
    </source>
</evidence>
<dbReference type="GO" id="GO:0042158">
    <property type="term" value="P:lipoprotein biosynthetic process"/>
    <property type="evidence" value="ECO:0007669"/>
    <property type="project" value="UniProtKB-UniRule"/>
</dbReference>
<feature type="transmembrane region" description="Helical" evidence="7">
    <location>
        <begin position="102"/>
        <end position="121"/>
    </location>
</feature>
<sequence length="335" mass="38546">MQLEIINPESTLVNDVVAHRVAFSIGSNFNIYWYGIIFVCGFLIAILTYSLRLKFHYKVPYDPGFYYIFLAIPMTIIGARLWSLAIGDAKDFFDFRSGGLAIQGGVIAGVLSAAVYFPLILRMPKYHIRDIDADGNVVIRQPSMWIYADAIIPTILIGQALGRWGNFINGEIFGAESTVNDLQWLKKAMPAVFEGMKHYFIEGNKTLFTIYQPLFLYESFFNVIVFVFIYFGLSYIKQLKIGFISMSYFFFYGVTRFSTESARAPQFSFEGTYIINSLLLIFGVLGALYVQFIAPLLRKKFLLDAIIEMFYKKKDQIHKFGELRKPEEFLFYCHK</sequence>
<keyword evidence="2 7" id="KW-1003">Cell membrane</keyword>
<dbReference type="GeneID" id="29672166"/>
<keyword evidence="5 7" id="KW-1133">Transmembrane helix</keyword>
<gene>
    <name evidence="7" type="primary">lgt</name>
    <name evidence="8" type="ORF">CEG42_00865</name>
</gene>
<proteinExistence type="inferred from homology"/>
<dbReference type="EMBL" id="CP021991">
    <property type="protein sequence ID" value="ASD29794.1"/>
    <property type="molecule type" value="Genomic_DNA"/>
</dbReference>
<keyword evidence="3 7" id="KW-0808">Transferase</keyword>
<dbReference type="InterPro" id="IPR001640">
    <property type="entry name" value="Lgt"/>
</dbReference>
<feature type="transmembrane region" description="Helical" evidence="7">
    <location>
        <begin position="239"/>
        <end position="259"/>
    </location>
</feature>
<feature type="transmembrane region" description="Helical" evidence="7">
    <location>
        <begin position="271"/>
        <end position="294"/>
    </location>
</feature>
<dbReference type="AlphaFoldDB" id="A0AAC9X6X7"/>
<feature type="transmembrane region" description="Helical" evidence="7">
    <location>
        <begin position="64"/>
        <end position="82"/>
    </location>
</feature>
<comment type="catalytic activity">
    <reaction evidence="7">
        <text>L-cysteinyl-[prolipoprotein] + a 1,2-diacyl-sn-glycero-3-phospho-(1'-sn-glycerol) = an S-1,2-diacyl-sn-glyceryl-L-cysteinyl-[prolipoprotein] + sn-glycerol 1-phosphate + H(+)</text>
        <dbReference type="Rhea" id="RHEA:56712"/>
        <dbReference type="Rhea" id="RHEA-COMP:14679"/>
        <dbReference type="Rhea" id="RHEA-COMP:14680"/>
        <dbReference type="ChEBI" id="CHEBI:15378"/>
        <dbReference type="ChEBI" id="CHEBI:29950"/>
        <dbReference type="ChEBI" id="CHEBI:57685"/>
        <dbReference type="ChEBI" id="CHEBI:64716"/>
        <dbReference type="ChEBI" id="CHEBI:140658"/>
        <dbReference type="EC" id="2.5.1.145"/>
    </reaction>
</comment>
<dbReference type="OMA" id="SIRWYGL"/>
<comment type="pathway">
    <text evidence="7">Protein modification; lipoprotein biosynthesis (diacylglyceryl transfer).</text>
</comment>
<keyword evidence="4 7" id="KW-0812">Transmembrane</keyword>
<evidence type="ECO:0000256" key="3">
    <source>
        <dbReference type="ARBA" id="ARBA00022679"/>
    </source>
</evidence>
<feature type="transmembrane region" description="Helical" evidence="7">
    <location>
        <begin position="214"/>
        <end position="233"/>
    </location>
</feature>
<dbReference type="NCBIfam" id="TIGR00544">
    <property type="entry name" value="lgt"/>
    <property type="match status" value="1"/>
</dbReference>
<dbReference type="EC" id="2.5.1.145" evidence="7"/>
<feature type="binding site" evidence="7">
    <location>
        <position position="163"/>
    </location>
    <ligand>
        <name>a 1,2-diacyl-sn-glycero-3-phospho-(1'-sn-glycerol)</name>
        <dbReference type="ChEBI" id="CHEBI:64716"/>
    </ligand>
</feature>
<evidence type="ECO:0000313" key="9">
    <source>
        <dbReference type="Proteomes" id="UP000197054"/>
    </source>
</evidence>
<dbReference type="GO" id="GO:0008961">
    <property type="term" value="F:phosphatidylglycerol-prolipoprotein diacylglyceryl transferase activity"/>
    <property type="evidence" value="ECO:0007669"/>
    <property type="project" value="UniProtKB-UniRule"/>
</dbReference>
<evidence type="ECO:0000256" key="7">
    <source>
        <dbReference type="HAMAP-Rule" id="MF_01147"/>
    </source>
</evidence>
<dbReference type="HAMAP" id="MF_01147">
    <property type="entry name" value="Lgt"/>
    <property type="match status" value="1"/>
</dbReference>
<organism evidence="8 9">
    <name type="scientific">Ureaplasma parvum</name>
    <name type="common">Ureaplasma urealyticum biotype 1</name>
    <dbReference type="NCBI Taxonomy" id="134821"/>
    <lineage>
        <taxon>Bacteria</taxon>
        <taxon>Bacillati</taxon>
        <taxon>Mycoplasmatota</taxon>
        <taxon>Mycoplasmoidales</taxon>
        <taxon>Mycoplasmoidaceae</taxon>
        <taxon>Ureaplasma</taxon>
    </lineage>
</organism>
<dbReference type="Pfam" id="PF01790">
    <property type="entry name" value="LGT"/>
    <property type="match status" value="1"/>
</dbReference>
<feature type="transmembrane region" description="Helical" evidence="7">
    <location>
        <begin position="31"/>
        <end position="52"/>
    </location>
</feature>
<evidence type="ECO:0000256" key="6">
    <source>
        <dbReference type="ARBA" id="ARBA00023136"/>
    </source>
</evidence>
<reference evidence="8 9" key="1">
    <citation type="submission" date="2017-06" db="EMBL/GenBank/DDBJ databases">
        <title>Genome Sequencing and Comparative Genomics Analysis of Five Ureaplasma Urealyticums with Different Drug Resistance.</title>
        <authorList>
            <person name="Ma L."/>
            <person name="Jia T."/>
        </authorList>
    </citation>
    <scope>NUCLEOTIDE SEQUENCE [LARGE SCALE GENOMIC DNA]</scope>
    <source>
        <strain evidence="9">hebnu uu3</strain>
    </source>
</reference>
<comment type="similarity">
    <text evidence="1 7">Belongs to the Lgt family.</text>
</comment>
<dbReference type="PANTHER" id="PTHR30589">
    <property type="entry name" value="PROLIPOPROTEIN DIACYLGLYCERYL TRANSFERASE"/>
    <property type="match status" value="1"/>
</dbReference>
<dbReference type="SMR" id="A0AAC9X6X7"/>
<dbReference type="RefSeq" id="WP_006688652.1">
    <property type="nucleotide sequence ID" value="NZ_CAMQQM010000001.1"/>
</dbReference>
<dbReference type="PROSITE" id="PS01311">
    <property type="entry name" value="LGT"/>
    <property type="match status" value="1"/>
</dbReference>
<dbReference type="PANTHER" id="PTHR30589:SF0">
    <property type="entry name" value="PHOSPHATIDYLGLYCEROL--PROLIPOPROTEIN DIACYLGLYCERYL TRANSFERASE"/>
    <property type="match status" value="1"/>
</dbReference>
<protein>
    <recommendedName>
        <fullName evidence="7">Phosphatidylglycerol--prolipoprotein diacylglyceryl transferase</fullName>
        <ecNumber evidence="7">2.5.1.145</ecNumber>
    </recommendedName>
</protein>
<accession>A0AAC9X6X7</accession>
<keyword evidence="6 7" id="KW-0472">Membrane</keyword>
<evidence type="ECO:0000256" key="1">
    <source>
        <dbReference type="ARBA" id="ARBA00007150"/>
    </source>
</evidence>
<comment type="subcellular location">
    <subcellularLocation>
        <location evidence="7">Cell membrane</location>
        <topology evidence="7">Multi-pass membrane protein</topology>
    </subcellularLocation>
</comment>
<evidence type="ECO:0000256" key="4">
    <source>
        <dbReference type="ARBA" id="ARBA00022692"/>
    </source>
</evidence>
<dbReference type="GO" id="GO:0005886">
    <property type="term" value="C:plasma membrane"/>
    <property type="evidence" value="ECO:0007669"/>
    <property type="project" value="UniProtKB-SubCell"/>
</dbReference>
<name>A0AAC9X6X7_UREPR</name>
<evidence type="ECO:0000256" key="2">
    <source>
        <dbReference type="ARBA" id="ARBA00022475"/>
    </source>
</evidence>
<evidence type="ECO:0000313" key="8">
    <source>
        <dbReference type="EMBL" id="ASD29794.1"/>
    </source>
</evidence>